<accession>Q5P0R8</accession>
<evidence type="ECO:0000313" key="1">
    <source>
        <dbReference type="EMBL" id="CAI09096.1"/>
    </source>
</evidence>
<evidence type="ECO:0000313" key="2">
    <source>
        <dbReference type="Proteomes" id="UP000006552"/>
    </source>
</evidence>
<keyword evidence="2" id="KW-1185">Reference proteome</keyword>
<dbReference type="KEGG" id="eba:ebA5237"/>
<dbReference type="Proteomes" id="UP000006552">
    <property type="component" value="Chromosome"/>
</dbReference>
<proteinExistence type="predicted"/>
<dbReference type="EMBL" id="CR555306">
    <property type="protein sequence ID" value="CAI09096.1"/>
    <property type="molecule type" value="Genomic_DNA"/>
</dbReference>
<name>Q5P0R8_AROAE</name>
<dbReference type="STRING" id="76114.ebA5237"/>
<gene>
    <name evidence="1" type="ORF">ebA5237</name>
</gene>
<reference evidence="1 2" key="1">
    <citation type="journal article" date="2005" name="Arch. Microbiol.">
        <title>The genome sequence of an anaerobic aromatic-degrading denitrifying bacterium, strain EbN1.</title>
        <authorList>
            <person name="Rabus R."/>
            <person name="Kube M."/>
            <person name="Heider J."/>
            <person name="Beck A."/>
            <person name="Heitmann K."/>
            <person name="Widdel F."/>
            <person name="Reinhardt R."/>
        </authorList>
    </citation>
    <scope>NUCLEOTIDE SEQUENCE [LARGE SCALE GENOMIC DNA]</scope>
    <source>
        <strain evidence="1 2">EbN1</strain>
    </source>
</reference>
<sequence length="38" mass="3971">MAVMGPGEAFVDTDLNLLAQECMTLDDEDAAREAAEAG</sequence>
<protein>
    <submittedName>
        <fullName evidence="1">Uncharacterized protein</fullName>
    </submittedName>
</protein>
<dbReference type="HOGENOM" id="CLU_3323770_0_0_4"/>
<organism evidence="1 2">
    <name type="scientific">Aromatoleum aromaticum (strain DSM 19018 / LMG 30748 / EbN1)</name>
    <name type="common">Azoarcus sp. (strain EbN1)</name>
    <dbReference type="NCBI Taxonomy" id="76114"/>
    <lineage>
        <taxon>Bacteria</taxon>
        <taxon>Pseudomonadati</taxon>
        <taxon>Pseudomonadota</taxon>
        <taxon>Betaproteobacteria</taxon>
        <taxon>Rhodocyclales</taxon>
        <taxon>Rhodocyclaceae</taxon>
        <taxon>Aromatoleum</taxon>
    </lineage>
</organism>
<dbReference type="AlphaFoldDB" id="Q5P0R8"/>